<dbReference type="AlphaFoldDB" id="A0AA39A773"/>
<evidence type="ECO:0000313" key="1">
    <source>
        <dbReference type="EMBL" id="KAJ9702246.1"/>
    </source>
</evidence>
<reference evidence="1 2" key="1">
    <citation type="journal article" date="2023" name="BMC Biotechnol.">
        <title>Vitis rotundifolia cv Carlos genome sequencing.</title>
        <authorList>
            <person name="Huff M."/>
            <person name="Hulse-Kemp A."/>
            <person name="Scheffler B."/>
            <person name="Youngblood R."/>
            <person name="Simpson S."/>
            <person name="Babiker E."/>
            <person name="Staton M."/>
        </authorList>
    </citation>
    <scope>NUCLEOTIDE SEQUENCE [LARGE SCALE GENOMIC DNA]</scope>
    <source>
        <tissue evidence="1">Leaf</tissue>
    </source>
</reference>
<dbReference type="EMBL" id="JARBHA010000004">
    <property type="protein sequence ID" value="KAJ9702246.1"/>
    <property type="molecule type" value="Genomic_DNA"/>
</dbReference>
<proteinExistence type="predicted"/>
<name>A0AA39A773_VITRO</name>
<gene>
    <name evidence="1" type="ORF">PVL29_004134</name>
</gene>
<comment type="caution">
    <text evidence="1">The sequence shown here is derived from an EMBL/GenBank/DDBJ whole genome shotgun (WGS) entry which is preliminary data.</text>
</comment>
<accession>A0AA39A773</accession>
<evidence type="ECO:0000313" key="2">
    <source>
        <dbReference type="Proteomes" id="UP001168098"/>
    </source>
</evidence>
<dbReference type="Proteomes" id="UP001168098">
    <property type="component" value="Unassembled WGS sequence"/>
</dbReference>
<keyword evidence="2" id="KW-1185">Reference proteome</keyword>
<organism evidence="1 2">
    <name type="scientific">Vitis rotundifolia</name>
    <name type="common">Muscadine grape</name>
    <dbReference type="NCBI Taxonomy" id="103349"/>
    <lineage>
        <taxon>Eukaryota</taxon>
        <taxon>Viridiplantae</taxon>
        <taxon>Streptophyta</taxon>
        <taxon>Embryophyta</taxon>
        <taxon>Tracheophyta</taxon>
        <taxon>Spermatophyta</taxon>
        <taxon>Magnoliopsida</taxon>
        <taxon>eudicotyledons</taxon>
        <taxon>Gunneridae</taxon>
        <taxon>Pentapetalae</taxon>
        <taxon>rosids</taxon>
        <taxon>Vitales</taxon>
        <taxon>Vitaceae</taxon>
        <taxon>Viteae</taxon>
        <taxon>Vitis</taxon>
    </lineage>
</organism>
<sequence length="73" mass="7964">MVGMEKASGVCINEVLTNNELQAVLAKLQSDKDKEVFGTKQKKLCARAGPLMLCKMATSFSKLVKLDLSQSVF</sequence>
<protein>
    <submittedName>
        <fullName evidence="1">Uncharacterized protein</fullName>
    </submittedName>
</protein>